<evidence type="ECO:0000313" key="2">
    <source>
        <dbReference type="Proteomes" id="UP001597286"/>
    </source>
</evidence>
<name>A0ABW4P0W9_9NOCA</name>
<evidence type="ECO:0000313" key="1">
    <source>
        <dbReference type="EMBL" id="MFD1812106.1"/>
    </source>
</evidence>
<keyword evidence="2" id="KW-1185">Reference proteome</keyword>
<dbReference type="Proteomes" id="UP001597286">
    <property type="component" value="Unassembled WGS sequence"/>
</dbReference>
<organism evidence="1 2">
    <name type="scientific">Rhodococcus gannanensis</name>
    <dbReference type="NCBI Taxonomy" id="1960308"/>
    <lineage>
        <taxon>Bacteria</taxon>
        <taxon>Bacillati</taxon>
        <taxon>Actinomycetota</taxon>
        <taxon>Actinomycetes</taxon>
        <taxon>Mycobacteriales</taxon>
        <taxon>Nocardiaceae</taxon>
        <taxon>Rhodococcus</taxon>
    </lineage>
</organism>
<protein>
    <recommendedName>
        <fullName evidence="3">SnoaL-like domain-containing protein</fullName>
    </recommendedName>
</protein>
<reference evidence="2" key="1">
    <citation type="journal article" date="2019" name="Int. J. Syst. Evol. Microbiol.">
        <title>The Global Catalogue of Microorganisms (GCM) 10K type strain sequencing project: providing services to taxonomists for standard genome sequencing and annotation.</title>
        <authorList>
            <consortium name="The Broad Institute Genomics Platform"/>
            <consortium name="The Broad Institute Genome Sequencing Center for Infectious Disease"/>
            <person name="Wu L."/>
            <person name="Ma J."/>
        </authorList>
    </citation>
    <scope>NUCLEOTIDE SEQUENCE [LARGE SCALE GENOMIC DNA]</scope>
    <source>
        <strain evidence="2">DT72</strain>
    </source>
</reference>
<evidence type="ECO:0008006" key="3">
    <source>
        <dbReference type="Google" id="ProtNLM"/>
    </source>
</evidence>
<accession>A0ABW4P0W9</accession>
<gene>
    <name evidence="1" type="ORF">ACFSJG_07770</name>
</gene>
<proteinExistence type="predicted"/>
<sequence>MAPTRRAVDEFLTAYGNTLVAYDAAGTAAMWGMPGTIVTDAFTGSLSSRGEMAEGLRQGYPLYRRLGLGGITHTMLEFAPLTEVVVRIRVRWHFTDAFGELLTDSDYEYVLRADPDGLHMYVAVDIDADTKLRELAARLGVELPDR</sequence>
<comment type="caution">
    <text evidence="1">The sequence shown here is derived from an EMBL/GenBank/DDBJ whole genome shotgun (WGS) entry which is preliminary data.</text>
</comment>
<dbReference type="EMBL" id="JBHUFB010000009">
    <property type="protein sequence ID" value="MFD1812106.1"/>
    <property type="molecule type" value="Genomic_DNA"/>
</dbReference>
<dbReference type="RefSeq" id="WP_378484626.1">
    <property type="nucleotide sequence ID" value="NZ_JBHUFB010000009.1"/>
</dbReference>